<evidence type="ECO:0000256" key="3">
    <source>
        <dbReference type="ARBA" id="ARBA00023163"/>
    </source>
</evidence>
<evidence type="ECO:0000313" key="8">
    <source>
        <dbReference type="Proteomes" id="UP000516437"/>
    </source>
</evidence>
<evidence type="ECO:0000256" key="5">
    <source>
        <dbReference type="SAM" id="MobiDB-lite"/>
    </source>
</evidence>
<keyword evidence="1" id="KW-0805">Transcription regulation</keyword>
<evidence type="ECO:0000256" key="2">
    <source>
        <dbReference type="ARBA" id="ARBA00023125"/>
    </source>
</evidence>
<dbReference type="PANTHER" id="PTHR31744:SF115">
    <property type="entry name" value="NAC DOMAIN CONTAINING PROTEIN 38"/>
    <property type="match status" value="1"/>
</dbReference>
<dbReference type="PROSITE" id="PS51005">
    <property type="entry name" value="NAC"/>
    <property type="match status" value="1"/>
</dbReference>
<proteinExistence type="predicted"/>
<dbReference type="InterPro" id="IPR036093">
    <property type="entry name" value="NAC_dom_sf"/>
</dbReference>
<dbReference type="GO" id="GO:0000976">
    <property type="term" value="F:transcription cis-regulatory region binding"/>
    <property type="evidence" value="ECO:0007669"/>
    <property type="project" value="UniProtKB-ARBA"/>
</dbReference>
<feature type="region of interest" description="Disordered" evidence="5">
    <location>
        <begin position="1"/>
        <end position="33"/>
    </location>
</feature>
<dbReference type="Pfam" id="PF02365">
    <property type="entry name" value="NAM"/>
    <property type="match status" value="1"/>
</dbReference>
<dbReference type="EMBL" id="RXIC02000026">
    <property type="protein sequence ID" value="KAB1204473.1"/>
    <property type="molecule type" value="Genomic_DNA"/>
</dbReference>
<protein>
    <submittedName>
        <fullName evidence="7">Protein CUP-SHAPED COTYLEDON 2</fullName>
    </submittedName>
</protein>
<dbReference type="SUPFAM" id="SSF101941">
    <property type="entry name" value="NAC domain"/>
    <property type="match status" value="1"/>
</dbReference>
<dbReference type="Proteomes" id="UP000516437">
    <property type="component" value="Chromosome 8"/>
</dbReference>
<dbReference type="Gene3D" id="2.170.150.80">
    <property type="entry name" value="NAC domain"/>
    <property type="match status" value="1"/>
</dbReference>
<dbReference type="PANTHER" id="PTHR31744">
    <property type="entry name" value="PROTEIN CUP-SHAPED COTYLEDON 2-RELATED"/>
    <property type="match status" value="1"/>
</dbReference>
<keyword evidence="8" id="KW-1185">Reference proteome</keyword>
<evidence type="ECO:0000259" key="6">
    <source>
        <dbReference type="PROSITE" id="PS51005"/>
    </source>
</evidence>
<keyword evidence="3" id="KW-0804">Transcription</keyword>
<gene>
    <name evidence="7" type="ORF">CJ030_MR8G028131</name>
</gene>
<evidence type="ECO:0000256" key="1">
    <source>
        <dbReference type="ARBA" id="ARBA00023015"/>
    </source>
</evidence>
<dbReference type="InterPro" id="IPR003441">
    <property type="entry name" value="NAC-dom"/>
</dbReference>
<keyword evidence="4" id="KW-0539">Nucleus</keyword>
<sequence>MQKEGSQKGKEKGKKEVDMAGDHAKEEKLPPGFRFHPSDEELITYYLINKISDATFTGRAIGDVDLNKCEPWELPAKAKMGEKEWYFFSLRDRKYPTGVRTNRATNTGYWKTTGKDKEIFNSETSELVGMKKTLVFYRGRAPRGEKTNWVMHEYRIHSKSAFRNTKDEWVVCRVFQKSAGAKKFPSNQSRAVLNPYSLEIGPSVVPPPMMQLGDPVQFHSGRNFMNNAELAELTRVFRGGGSSSVNLQPMQPQLNYPLGGGCFTISGLNLNLGGAGTQQVLRPMPQAPSPLAMNHQDHVTSSMMTNSSLAAETPGYGSHEMNHANPPTNRYMGMDHCVDLDNYWPPY</sequence>
<feature type="compositionally biased region" description="Basic and acidic residues" evidence="5">
    <location>
        <begin position="1"/>
        <end position="29"/>
    </location>
</feature>
<dbReference type="FunFam" id="2.170.150.80:FF:000006">
    <property type="entry name" value="NAC domain-containing protein 100-like"/>
    <property type="match status" value="1"/>
</dbReference>
<reference evidence="7 8" key="1">
    <citation type="journal article" date="2019" name="Plant Biotechnol. J.">
        <title>The red bayberry genome and genetic basis of sex determination.</title>
        <authorList>
            <person name="Jia H.M."/>
            <person name="Jia H.J."/>
            <person name="Cai Q.L."/>
            <person name="Wang Y."/>
            <person name="Zhao H.B."/>
            <person name="Yang W.F."/>
            <person name="Wang G.Y."/>
            <person name="Li Y.H."/>
            <person name="Zhan D.L."/>
            <person name="Shen Y.T."/>
            <person name="Niu Q.F."/>
            <person name="Chang L."/>
            <person name="Qiu J."/>
            <person name="Zhao L."/>
            <person name="Xie H.B."/>
            <person name="Fu W.Y."/>
            <person name="Jin J."/>
            <person name="Li X.W."/>
            <person name="Jiao Y."/>
            <person name="Zhou C.C."/>
            <person name="Tu T."/>
            <person name="Chai C.Y."/>
            <person name="Gao J.L."/>
            <person name="Fan L.J."/>
            <person name="van de Weg E."/>
            <person name="Wang J.Y."/>
            <person name="Gao Z.S."/>
        </authorList>
    </citation>
    <scope>NUCLEOTIDE SEQUENCE [LARGE SCALE GENOMIC DNA]</scope>
    <source>
        <tissue evidence="7">Leaves</tissue>
    </source>
</reference>
<name>A0A6A1UVY9_9ROSI</name>
<keyword evidence="2" id="KW-0238">DNA-binding</keyword>
<dbReference type="OrthoDB" id="1424968at2759"/>
<accession>A0A6A1UVY9</accession>
<dbReference type="GO" id="GO:0006355">
    <property type="term" value="P:regulation of DNA-templated transcription"/>
    <property type="evidence" value="ECO:0007669"/>
    <property type="project" value="InterPro"/>
</dbReference>
<evidence type="ECO:0000313" key="7">
    <source>
        <dbReference type="EMBL" id="KAB1204473.1"/>
    </source>
</evidence>
<organism evidence="7 8">
    <name type="scientific">Morella rubra</name>
    <name type="common">Chinese bayberry</name>
    <dbReference type="NCBI Taxonomy" id="262757"/>
    <lineage>
        <taxon>Eukaryota</taxon>
        <taxon>Viridiplantae</taxon>
        <taxon>Streptophyta</taxon>
        <taxon>Embryophyta</taxon>
        <taxon>Tracheophyta</taxon>
        <taxon>Spermatophyta</taxon>
        <taxon>Magnoliopsida</taxon>
        <taxon>eudicotyledons</taxon>
        <taxon>Gunneridae</taxon>
        <taxon>Pentapetalae</taxon>
        <taxon>rosids</taxon>
        <taxon>fabids</taxon>
        <taxon>Fagales</taxon>
        <taxon>Myricaceae</taxon>
        <taxon>Morella</taxon>
    </lineage>
</organism>
<comment type="caution">
    <text evidence="7">The sequence shown here is derived from an EMBL/GenBank/DDBJ whole genome shotgun (WGS) entry which is preliminary data.</text>
</comment>
<feature type="domain" description="NAC" evidence="6">
    <location>
        <begin position="29"/>
        <end position="177"/>
    </location>
</feature>
<dbReference type="AlphaFoldDB" id="A0A6A1UVY9"/>
<evidence type="ECO:0000256" key="4">
    <source>
        <dbReference type="ARBA" id="ARBA00023242"/>
    </source>
</evidence>